<dbReference type="RefSeq" id="WP_155449449.1">
    <property type="nucleotide sequence ID" value="NZ_WNKT01000010.1"/>
</dbReference>
<dbReference type="AlphaFoldDB" id="A0A6N8EE27"/>
<evidence type="ECO:0000313" key="1">
    <source>
        <dbReference type="EMBL" id="MTW20866.1"/>
    </source>
</evidence>
<comment type="caution">
    <text evidence="1">The sequence shown here is derived from an EMBL/GenBank/DDBJ whole genome shotgun (WGS) entry which is preliminary data.</text>
</comment>
<organism evidence="1 2">
    <name type="scientific">Allochromatium palmeri</name>
    <dbReference type="NCBI Taxonomy" id="231048"/>
    <lineage>
        <taxon>Bacteria</taxon>
        <taxon>Pseudomonadati</taxon>
        <taxon>Pseudomonadota</taxon>
        <taxon>Gammaproteobacteria</taxon>
        <taxon>Chromatiales</taxon>
        <taxon>Chromatiaceae</taxon>
        <taxon>Allochromatium</taxon>
    </lineage>
</organism>
<dbReference type="OrthoDB" id="5771572at2"/>
<gene>
    <name evidence="1" type="ORF">GJ668_07105</name>
</gene>
<dbReference type="InterPro" id="IPR005368">
    <property type="entry name" value="UPF0175"/>
</dbReference>
<reference evidence="1 2" key="1">
    <citation type="submission" date="2019-11" db="EMBL/GenBank/DDBJ databases">
        <title>Whole-genome sequence of the anaerobic purple sulfur bacterium Allochromatium palmeri DSM 15591.</title>
        <authorList>
            <person name="Kyndt J.A."/>
            <person name="Meyer T.E."/>
        </authorList>
    </citation>
    <scope>NUCLEOTIDE SEQUENCE [LARGE SCALE GENOMIC DNA]</scope>
    <source>
        <strain evidence="1 2">DSM 15591</strain>
    </source>
</reference>
<accession>A0A6N8EE27</accession>
<sequence>MHVSFSIDDDILFSLRESAEEFTRDMRFLAALMWYRKNKLSLGKAAELAGYSKLEFIERMKLDGKPIFDYDAAQMDEVFADVAKLP</sequence>
<evidence type="ECO:0000313" key="2">
    <source>
        <dbReference type="Proteomes" id="UP000434044"/>
    </source>
</evidence>
<keyword evidence="2" id="KW-1185">Reference proteome</keyword>
<dbReference type="Pfam" id="PF03683">
    <property type="entry name" value="UPF0175"/>
    <property type="match status" value="1"/>
</dbReference>
<dbReference type="EMBL" id="WNKT01000010">
    <property type="protein sequence ID" value="MTW20866.1"/>
    <property type="molecule type" value="Genomic_DNA"/>
</dbReference>
<dbReference type="Proteomes" id="UP000434044">
    <property type="component" value="Unassembled WGS sequence"/>
</dbReference>
<proteinExistence type="predicted"/>
<name>A0A6N8EE27_9GAMM</name>
<protein>
    <submittedName>
        <fullName evidence="1">UPF0175 family protein</fullName>
    </submittedName>
</protein>